<reference evidence="2" key="1">
    <citation type="submission" date="2018-01" db="EMBL/GenBank/DDBJ databases">
        <title>An insight into the sialome of Amazonian anophelines.</title>
        <authorList>
            <person name="Ribeiro J.M."/>
            <person name="Scarpassa V."/>
            <person name="Calvo E."/>
        </authorList>
    </citation>
    <scope>NUCLEOTIDE SEQUENCE</scope>
    <source>
        <tissue evidence="2">Salivary glands</tissue>
    </source>
</reference>
<name>A0A2M3ZPW7_9DIPT</name>
<dbReference type="EMBL" id="GGFM01009784">
    <property type="protein sequence ID" value="MBW30535.1"/>
    <property type="molecule type" value="Transcribed_RNA"/>
</dbReference>
<accession>A0A2M3ZPW7</accession>
<feature type="signal peptide" evidence="1">
    <location>
        <begin position="1"/>
        <end position="16"/>
    </location>
</feature>
<organism evidence="2">
    <name type="scientific">Anopheles braziliensis</name>
    <dbReference type="NCBI Taxonomy" id="58242"/>
    <lineage>
        <taxon>Eukaryota</taxon>
        <taxon>Metazoa</taxon>
        <taxon>Ecdysozoa</taxon>
        <taxon>Arthropoda</taxon>
        <taxon>Hexapoda</taxon>
        <taxon>Insecta</taxon>
        <taxon>Pterygota</taxon>
        <taxon>Neoptera</taxon>
        <taxon>Endopterygota</taxon>
        <taxon>Diptera</taxon>
        <taxon>Nematocera</taxon>
        <taxon>Culicoidea</taxon>
        <taxon>Culicidae</taxon>
        <taxon>Anophelinae</taxon>
        <taxon>Anopheles</taxon>
    </lineage>
</organism>
<proteinExistence type="predicted"/>
<dbReference type="AlphaFoldDB" id="A0A2M3ZPW7"/>
<feature type="chain" id="PRO_5014888865" evidence="1">
    <location>
        <begin position="17"/>
        <end position="102"/>
    </location>
</feature>
<sequence>MSITLLLFTFGEMVFCEDTADDAVFIILHTSLTYSGGPDVLRILLLLLTEVPEAIGDPTVVIAVVLLLVPALPPPILFNLCFAIIVASALEPPLPSLSMLLE</sequence>
<evidence type="ECO:0000256" key="1">
    <source>
        <dbReference type="SAM" id="SignalP"/>
    </source>
</evidence>
<protein>
    <submittedName>
        <fullName evidence="2">Putative secreted peptide</fullName>
    </submittedName>
</protein>
<keyword evidence="1" id="KW-0732">Signal</keyword>
<evidence type="ECO:0000313" key="2">
    <source>
        <dbReference type="EMBL" id="MBW30535.1"/>
    </source>
</evidence>